<dbReference type="AlphaFoldDB" id="A0AAJ0HU25"/>
<dbReference type="EMBL" id="JAUIQD010000001">
    <property type="protein sequence ID" value="KAK3362900.1"/>
    <property type="molecule type" value="Genomic_DNA"/>
</dbReference>
<evidence type="ECO:0000313" key="1">
    <source>
        <dbReference type="EMBL" id="KAK3362900.1"/>
    </source>
</evidence>
<gene>
    <name evidence="1" type="ORF">B0T25DRAFT_22975</name>
</gene>
<evidence type="ECO:0000313" key="2">
    <source>
        <dbReference type="Proteomes" id="UP001275084"/>
    </source>
</evidence>
<name>A0AAJ0HU25_9PEZI</name>
<accession>A0AAJ0HU25</accession>
<sequence>MSLDLVQIARIQAQLAALETPEAPPLTSEELQHYWDRGNERRPIRPRHSDNTKVNIVNGQRRWIAFCASLPNAPAWKPLLKTLSWDNRGLAESFAKYLVRRPKNRVGAKSTVCRYLRDLSAVFNKYSG</sequence>
<keyword evidence="2" id="KW-1185">Reference proteome</keyword>
<reference evidence="1" key="1">
    <citation type="journal article" date="2023" name="Mol. Phylogenet. Evol.">
        <title>Genome-scale phylogeny and comparative genomics of the fungal order Sordariales.</title>
        <authorList>
            <person name="Hensen N."/>
            <person name="Bonometti L."/>
            <person name="Westerberg I."/>
            <person name="Brannstrom I.O."/>
            <person name="Guillou S."/>
            <person name="Cros-Aarteil S."/>
            <person name="Calhoun S."/>
            <person name="Haridas S."/>
            <person name="Kuo A."/>
            <person name="Mondo S."/>
            <person name="Pangilinan J."/>
            <person name="Riley R."/>
            <person name="LaButti K."/>
            <person name="Andreopoulos B."/>
            <person name="Lipzen A."/>
            <person name="Chen C."/>
            <person name="Yan M."/>
            <person name="Daum C."/>
            <person name="Ng V."/>
            <person name="Clum A."/>
            <person name="Steindorff A."/>
            <person name="Ohm R.A."/>
            <person name="Martin F."/>
            <person name="Silar P."/>
            <person name="Natvig D.O."/>
            <person name="Lalanne C."/>
            <person name="Gautier V."/>
            <person name="Ament-Velasquez S.L."/>
            <person name="Kruys A."/>
            <person name="Hutchinson M.I."/>
            <person name="Powell A.J."/>
            <person name="Barry K."/>
            <person name="Miller A.N."/>
            <person name="Grigoriev I.V."/>
            <person name="Debuchy R."/>
            <person name="Gladieux P."/>
            <person name="Hiltunen Thoren M."/>
            <person name="Johannesson H."/>
        </authorList>
    </citation>
    <scope>NUCLEOTIDE SEQUENCE</scope>
    <source>
        <strain evidence="1">CBS 955.72</strain>
    </source>
</reference>
<comment type="caution">
    <text evidence="1">The sequence shown here is derived from an EMBL/GenBank/DDBJ whole genome shotgun (WGS) entry which is preliminary data.</text>
</comment>
<protein>
    <submittedName>
        <fullName evidence="1">Uncharacterized protein</fullName>
    </submittedName>
</protein>
<organism evidence="1 2">
    <name type="scientific">Lasiosphaeria hispida</name>
    <dbReference type="NCBI Taxonomy" id="260671"/>
    <lineage>
        <taxon>Eukaryota</taxon>
        <taxon>Fungi</taxon>
        <taxon>Dikarya</taxon>
        <taxon>Ascomycota</taxon>
        <taxon>Pezizomycotina</taxon>
        <taxon>Sordariomycetes</taxon>
        <taxon>Sordariomycetidae</taxon>
        <taxon>Sordariales</taxon>
        <taxon>Lasiosphaeriaceae</taxon>
        <taxon>Lasiosphaeria</taxon>
    </lineage>
</organism>
<reference evidence="1" key="2">
    <citation type="submission" date="2023-06" db="EMBL/GenBank/DDBJ databases">
        <authorList>
            <consortium name="Lawrence Berkeley National Laboratory"/>
            <person name="Haridas S."/>
            <person name="Hensen N."/>
            <person name="Bonometti L."/>
            <person name="Westerberg I."/>
            <person name="Brannstrom I.O."/>
            <person name="Guillou S."/>
            <person name="Cros-Aarteil S."/>
            <person name="Calhoun S."/>
            <person name="Kuo A."/>
            <person name="Mondo S."/>
            <person name="Pangilinan J."/>
            <person name="Riley R."/>
            <person name="Labutti K."/>
            <person name="Andreopoulos B."/>
            <person name="Lipzen A."/>
            <person name="Chen C."/>
            <person name="Yanf M."/>
            <person name="Daum C."/>
            <person name="Ng V."/>
            <person name="Clum A."/>
            <person name="Steindorff A."/>
            <person name="Ohm R."/>
            <person name="Martin F."/>
            <person name="Silar P."/>
            <person name="Natvig D."/>
            <person name="Lalanne C."/>
            <person name="Gautier V."/>
            <person name="Ament-Velasquez S.L."/>
            <person name="Kruys A."/>
            <person name="Hutchinson M.I."/>
            <person name="Powell A.J."/>
            <person name="Barry K."/>
            <person name="Miller A.N."/>
            <person name="Grigoriev I.V."/>
            <person name="Debuchy R."/>
            <person name="Gladieux P."/>
            <person name="Thoren M.H."/>
            <person name="Johannesson H."/>
        </authorList>
    </citation>
    <scope>NUCLEOTIDE SEQUENCE</scope>
    <source>
        <strain evidence="1">CBS 955.72</strain>
    </source>
</reference>
<proteinExistence type="predicted"/>
<dbReference type="Proteomes" id="UP001275084">
    <property type="component" value="Unassembled WGS sequence"/>
</dbReference>